<evidence type="ECO:0000256" key="1">
    <source>
        <dbReference type="ARBA" id="ARBA00004141"/>
    </source>
</evidence>
<dbReference type="PANTHER" id="PTHR45695">
    <property type="entry name" value="LEUCOKININ RECEPTOR-RELATED"/>
    <property type="match status" value="1"/>
</dbReference>
<keyword evidence="4" id="KW-0297">G-protein coupled receptor</keyword>
<evidence type="ECO:0000256" key="6">
    <source>
        <dbReference type="ARBA" id="ARBA00023170"/>
    </source>
</evidence>
<evidence type="ECO:0000256" key="4">
    <source>
        <dbReference type="ARBA" id="ARBA00023040"/>
    </source>
</evidence>
<feature type="transmembrane region" description="Helical" evidence="8">
    <location>
        <begin position="164"/>
        <end position="190"/>
    </location>
</feature>
<dbReference type="PANTHER" id="PTHR45695:SF9">
    <property type="entry name" value="LEUCOKININ RECEPTOR"/>
    <property type="match status" value="1"/>
</dbReference>
<dbReference type="PROSITE" id="PS50262">
    <property type="entry name" value="G_PROTEIN_RECEP_F1_2"/>
    <property type="match status" value="1"/>
</dbReference>
<comment type="subcellular location">
    <subcellularLocation>
        <location evidence="1">Membrane</location>
        <topology evidence="1">Multi-pass membrane protein</topology>
    </subcellularLocation>
</comment>
<evidence type="ECO:0000256" key="2">
    <source>
        <dbReference type="ARBA" id="ARBA00022692"/>
    </source>
</evidence>
<keyword evidence="11" id="KW-1185">Reference proteome</keyword>
<dbReference type="FunFam" id="1.20.1070.10:FF:000664">
    <property type="entry name" value="Predicted protein"/>
    <property type="match status" value="1"/>
</dbReference>
<sequence>MYVKSLIHVSVQRTQVQFVHSRKSIMFAEKIKNTALSTQKIKSLKEINGIQEIMDLYFYQGPIDIKENLRKSNFSFHIMTSTKPSPLSPKWNISSVPAALDLAMSNVTATPMHSSPSLEEQEPFVSLVVRITLSVLILVLNVAGNILVCLTVRRSRKLRSVRNFYYGLFLMSLAIADIAVGFFCIPFILVYYETGKYPFGFFGSTAVCKLIPALALLCQGASIFGLTSLTLQRFMGIVYPLKSRLTLRQVKFLLSLIWLCAFLSALPQIVVMDVNRDALAEDNKFSCDEFWGNPPQGTILKEGYTLYLFIAEYFLPLVIIGIAYGKMAIVLYRRDEGLEGRKSNNARKTKANHKKFIRLLVVLIASFAICYLPNHVLFFWLDYGTGQQYPYFSILMKYSHFFIWLNSCLNPYLYGALDDCFRQSYKRMLRRCARIEGKARKTHARLTRTLTNIYSVRTPSADPESMDIETDN</sequence>
<evidence type="ECO:0000256" key="7">
    <source>
        <dbReference type="ARBA" id="ARBA00023224"/>
    </source>
</evidence>
<dbReference type="SUPFAM" id="SSF81321">
    <property type="entry name" value="Family A G protein-coupled receptor-like"/>
    <property type="match status" value="1"/>
</dbReference>
<comment type="caution">
    <text evidence="10">The sequence shown here is derived from an EMBL/GenBank/DDBJ whole genome shotgun (WGS) entry which is preliminary data.</text>
</comment>
<evidence type="ECO:0000256" key="8">
    <source>
        <dbReference type="SAM" id="Phobius"/>
    </source>
</evidence>
<proteinExistence type="predicted"/>
<dbReference type="Pfam" id="PF00001">
    <property type="entry name" value="7tm_1"/>
    <property type="match status" value="1"/>
</dbReference>
<dbReference type="GO" id="GO:0005886">
    <property type="term" value="C:plasma membrane"/>
    <property type="evidence" value="ECO:0007669"/>
    <property type="project" value="TreeGrafter"/>
</dbReference>
<dbReference type="GO" id="GO:0004930">
    <property type="term" value="F:G protein-coupled receptor activity"/>
    <property type="evidence" value="ECO:0007669"/>
    <property type="project" value="UniProtKB-KW"/>
</dbReference>
<reference evidence="10" key="2">
    <citation type="journal article" date="2023" name="Science">
        <title>Genomic signatures of disease resistance in endangered staghorn corals.</title>
        <authorList>
            <person name="Vollmer S.V."/>
            <person name="Selwyn J.D."/>
            <person name="Despard B.A."/>
            <person name="Roesel C.L."/>
        </authorList>
    </citation>
    <scope>NUCLEOTIDE SEQUENCE</scope>
    <source>
        <strain evidence="10">K2</strain>
    </source>
</reference>
<dbReference type="Gene3D" id="1.20.1070.10">
    <property type="entry name" value="Rhodopsin 7-helix transmembrane proteins"/>
    <property type="match status" value="1"/>
</dbReference>
<evidence type="ECO:0000313" key="11">
    <source>
        <dbReference type="Proteomes" id="UP001249851"/>
    </source>
</evidence>
<evidence type="ECO:0000256" key="5">
    <source>
        <dbReference type="ARBA" id="ARBA00023136"/>
    </source>
</evidence>
<dbReference type="InterPro" id="IPR000276">
    <property type="entry name" value="GPCR_Rhodpsn"/>
</dbReference>
<name>A0AAD9QDZ0_ACRCE</name>
<dbReference type="EMBL" id="JARQWQ010000041">
    <property type="protein sequence ID" value="KAK2559120.1"/>
    <property type="molecule type" value="Genomic_DNA"/>
</dbReference>
<evidence type="ECO:0000256" key="3">
    <source>
        <dbReference type="ARBA" id="ARBA00022989"/>
    </source>
</evidence>
<feature type="transmembrane region" description="Helical" evidence="8">
    <location>
        <begin position="304"/>
        <end position="324"/>
    </location>
</feature>
<accession>A0AAD9QDZ0</accession>
<keyword evidence="2 8" id="KW-0812">Transmembrane</keyword>
<organism evidence="10 11">
    <name type="scientific">Acropora cervicornis</name>
    <name type="common">Staghorn coral</name>
    <dbReference type="NCBI Taxonomy" id="6130"/>
    <lineage>
        <taxon>Eukaryota</taxon>
        <taxon>Metazoa</taxon>
        <taxon>Cnidaria</taxon>
        <taxon>Anthozoa</taxon>
        <taxon>Hexacorallia</taxon>
        <taxon>Scleractinia</taxon>
        <taxon>Astrocoeniina</taxon>
        <taxon>Acroporidae</taxon>
        <taxon>Acropora</taxon>
    </lineage>
</organism>
<feature type="transmembrane region" description="Helical" evidence="8">
    <location>
        <begin position="127"/>
        <end position="152"/>
    </location>
</feature>
<feature type="transmembrane region" description="Helical" evidence="8">
    <location>
        <begin position="210"/>
        <end position="231"/>
    </location>
</feature>
<keyword evidence="6 10" id="KW-0675">Receptor</keyword>
<keyword evidence="7" id="KW-0807">Transducer</keyword>
<reference evidence="10" key="1">
    <citation type="journal article" date="2023" name="G3 (Bethesda)">
        <title>Whole genome assembly and annotation of the endangered Caribbean coral Acropora cervicornis.</title>
        <authorList>
            <person name="Selwyn J.D."/>
            <person name="Vollmer S.V."/>
        </authorList>
    </citation>
    <scope>NUCLEOTIDE SEQUENCE</scope>
    <source>
        <strain evidence="10">K2</strain>
    </source>
</reference>
<feature type="domain" description="G-protein coupled receptors family 1 profile" evidence="9">
    <location>
        <begin position="144"/>
        <end position="414"/>
    </location>
</feature>
<dbReference type="Proteomes" id="UP001249851">
    <property type="component" value="Unassembled WGS sequence"/>
</dbReference>
<feature type="transmembrane region" description="Helical" evidence="8">
    <location>
        <begin position="356"/>
        <end position="381"/>
    </location>
</feature>
<keyword evidence="5 8" id="KW-0472">Membrane</keyword>
<gene>
    <name evidence="10" type="ORF">P5673_018237</name>
</gene>
<protein>
    <submittedName>
        <fullName evidence="10">Neuropeptide FF receptor 2</fullName>
    </submittedName>
</protein>
<evidence type="ECO:0000313" key="10">
    <source>
        <dbReference type="EMBL" id="KAK2559120.1"/>
    </source>
</evidence>
<keyword evidence="3 8" id="KW-1133">Transmembrane helix</keyword>
<dbReference type="PRINTS" id="PR00237">
    <property type="entry name" value="GPCRRHODOPSN"/>
</dbReference>
<feature type="transmembrane region" description="Helical" evidence="8">
    <location>
        <begin position="401"/>
        <end position="421"/>
    </location>
</feature>
<dbReference type="InterPro" id="IPR017452">
    <property type="entry name" value="GPCR_Rhodpsn_7TM"/>
</dbReference>
<evidence type="ECO:0000259" key="9">
    <source>
        <dbReference type="PROSITE" id="PS50262"/>
    </source>
</evidence>
<feature type="transmembrane region" description="Helical" evidence="8">
    <location>
        <begin position="252"/>
        <end position="271"/>
    </location>
</feature>
<dbReference type="AlphaFoldDB" id="A0AAD9QDZ0"/>